<dbReference type="NCBIfam" id="NF000584">
    <property type="entry name" value="PRK00009.1"/>
    <property type="match status" value="1"/>
</dbReference>
<comment type="similarity">
    <text evidence="3">Belongs to the PEPCase type 1 family.</text>
</comment>
<comment type="catalytic activity">
    <reaction evidence="10">
        <text>oxaloacetate + phosphate = phosphoenolpyruvate + hydrogencarbonate</text>
        <dbReference type="Rhea" id="RHEA:28370"/>
        <dbReference type="ChEBI" id="CHEBI:16452"/>
        <dbReference type="ChEBI" id="CHEBI:17544"/>
        <dbReference type="ChEBI" id="CHEBI:43474"/>
        <dbReference type="ChEBI" id="CHEBI:58702"/>
        <dbReference type="EC" id="4.1.1.31"/>
    </reaction>
</comment>
<dbReference type="InterPro" id="IPR022805">
    <property type="entry name" value="PEP_COase_bac/pln-type"/>
</dbReference>
<dbReference type="OMA" id="SKSFAHM"/>
<dbReference type="SUPFAM" id="SSF53474">
    <property type="entry name" value="alpha/beta-Hydrolases"/>
    <property type="match status" value="1"/>
</dbReference>
<evidence type="ECO:0000256" key="7">
    <source>
        <dbReference type="ARBA" id="ARBA00022842"/>
    </source>
</evidence>
<dbReference type="GO" id="GO:0016787">
    <property type="term" value="F:hydrolase activity"/>
    <property type="evidence" value="ECO:0007669"/>
    <property type="project" value="InterPro"/>
</dbReference>
<dbReference type="FunFam" id="1.20.1440.90:FF:000001">
    <property type="entry name" value="Phosphoenolpyruvate carboxylase 1"/>
    <property type="match status" value="1"/>
</dbReference>
<dbReference type="InterPro" id="IPR033129">
    <property type="entry name" value="PEPCASE_His_AS"/>
</dbReference>
<dbReference type="GO" id="GO:0048366">
    <property type="term" value="P:leaf development"/>
    <property type="evidence" value="ECO:0007669"/>
    <property type="project" value="TreeGrafter"/>
</dbReference>
<dbReference type="GO" id="GO:0009507">
    <property type="term" value="C:chloroplast"/>
    <property type="evidence" value="ECO:0007669"/>
    <property type="project" value="TreeGrafter"/>
</dbReference>
<evidence type="ECO:0000256" key="10">
    <source>
        <dbReference type="ARBA" id="ARBA00048995"/>
    </source>
</evidence>
<comment type="subcellular location">
    <subcellularLocation>
        <location evidence="2">Cytoplasm</location>
    </subcellularLocation>
</comment>
<dbReference type="InterPro" id="IPR002925">
    <property type="entry name" value="Dienelactn_hydro"/>
</dbReference>
<dbReference type="EMBL" id="CM010716">
    <property type="protein sequence ID" value="RZC52700.1"/>
    <property type="molecule type" value="Genomic_DNA"/>
</dbReference>
<dbReference type="GO" id="GO:0008964">
    <property type="term" value="F:phosphoenolpyruvate carboxylase activity"/>
    <property type="evidence" value="ECO:0007669"/>
    <property type="project" value="UniProtKB-EC"/>
</dbReference>
<dbReference type="GO" id="GO:0005829">
    <property type="term" value="C:cytosol"/>
    <property type="evidence" value="ECO:0007669"/>
    <property type="project" value="TreeGrafter"/>
</dbReference>
<reference evidence="14 15" key="1">
    <citation type="journal article" date="2018" name="Science">
        <title>The opium poppy genome and morphinan production.</title>
        <authorList>
            <person name="Guo L."/>
            <person name="Winzer T."/>
            <person name="Yang X."/>
            <person name="Li Y."/>
            <person name="Ning Z."/>
            <person name="He Z."/>
            <person name="Teodor R."/>
            <person name="Lu Y."/>
            <person name="Bowser T.A."/>
            <person name="Graham I.A."/>
            <person name="Ye K."/>
        </authorList>
    </citation>
    <scope>NUCLEOTIDE SEQUENCE [LARGE SCALE GENOMIC DNA]</scope>
    <source>
        <strain evidence="15">cv. HN1</strain>
        <tissue evidence="14">Leaves</tissue>
    </source>
</reference>
<dbReference type="PANTHER" id="PTHR30523">
    <property type="entry name" value="PHOSPHOENOLPYRUVATE CARBOXYLASE"/>
    <property type="match status" value="1"/>
</dbReference>
<dbReference type="Gramene" id="RZC52700">
    <property type="protein sequence ID" value="RZC52700"/>
    <property type="gene ID" value="C5167_021127"/>
</dbReference>
<accession>A0A4Y7IY23</accession>
<feature type="active site" evidence="11">
    <location>
        <position position="172"/>
    </location>
</feature>
<evidence type="ECO:0000313" key="14">
    <source>
        <dbReference type="EMBL" id="RZC52700.1"/>
    </source>
</evidence>
<evidence type="ECO:0000256" key="8">
    <source>
        <dbReference type="ARBA" id="ARBA00023239"/>
    </source>
</evidence>
<dbReference type="GO" id="GO:0048046">
    <property type="term" value="C:apoplast"/>
    <property type="evidence" value="ECO:0007669"/>
    <property type="project" value="TreeGrafter"/>
</dbReference>
<dbReference type="PANTHER" id="PTHR30523:SF33">
    <property type="entry name" value="PHOSPHOENOLPYRUVATE CARBOXYLASE 3"/>
    <property type="match status" value="1"/>
</dbReference>
<dbReference type="PRINTS" id="PR00150">
    <property type="entry name" value="PEPCARBXLASE"/>
</dbReference>
<dbReference type="InterPro" id="IPR018129">
    <property type="entry name" value="PEP_COase_Lys_AS"/>
</dbReference>
<evidence type="ECO:0000256" key="3">
    <source>
        <dbReference type="ARBA" id="ARBA00008346"/>
    </source>
</evidence>
<name>A0A4Y7IY23_PAPSO</name>
<sequence>MARNLEELAPIDARLRLLVPRKVSEDDKLVEYDALLLDRFLNILEDLHGDEIKQTVQELYEHSAEYEGGNHDPKKLEDLGNILTNLDPGDSIVVAKSFSHMLNLANLAEEVQIANRRRIKLKKGDFGDENSATTESDIEETLKRLVTQMGKSPEEVFDALKNQTVDLVFTAHPTQSVRRSLLQKHARIRDCLAQLYAKDITPDDKHELDEALQREIQAAFRTDEIRRTPPTPQDEMRAGMSYFYETIWKGVPKFLRRLDTALKNLGINDRVPYNAPLIQFSSWMGGDRDGNPRVTPEVTRDVCLLARMMASNLYYSQIEDLMFELSMWRCSDELRVRADELHRSSKKESKHYLEFWKKVPPSEPYRVILSDVRDKLYQTRERSRHLLSNEISDVPEEETYTNLEQFLEPLELCYRSLCSCGDRAIADGSLLDFLRQVFTFGLSLVRLDIRQESDRHTAVMDAITNHLGIGSYKEWSEERRQEWLLSELGGKRPLFGPDLPKTEEIADVLDTFHVLSEIPSDSFGAYIISMATSPSDVLAVEILQRECHVKNPLGVVPLFEKLADLEAAPAAMARLFSVEWYRNRIEGKQEVMIGYSDSGKDAGRFSAAWQLYKAQEDLVKVAKQFAVKLTMFHGRGGTVGRGGGPTHLAILSQPPDTIQGSLRVTVQGEVIEQSFGEEHLCFRTLQRYTAATLEHGMNPPVSPKPEWRALMDEMAIVSTEKYRSIVFREPRFVEYFRLATPELEFGRMNIGSRPSKRKPSGGIESLRAIPWIFAWTQTRFHLPVWLGFGAAFKHVIEKDIRNLHMLQEMYNQWPFLRVTIDLVEMVFAKGDPGIAALYDKLLVSEDLWSFGQQLRADYEETKSYLLKIAGHVDLLEGNPYLKQRLRLRHSYITTLNVCQAYTLKRIRDLNNHVTLRPHLSREITESNKPAAELVKLNPTSEYAPGLEDTLILTMKGIAAGDHHCCTKNPPALNSSSGYGHVEEIGGLKAYVSGSLDSKLGILLVSDFFGYEAPNLRNLADKVAAAGYYVVVPDFFHGDPFTPGEDVLTWLQSHGTDKGAVEAKQVIKAIKSKGISAVGAAGMCWGGKVVGELAKSYDLKAIVMMHPSRVTVDDIKEIKVPISILGAELDKQSPPALLRQFEEVLSTKPEVDSFVKIFKGVDHGWTLRYDIGNKVAVKQAEKAHHYMLKWLSKYVKC</sequence>
<keyword evidence="9" id="KW-0120">Carbon dioxide fixation</keyword>
<gene>
    <name evidence="14" type="ORF">C5167_021127</name>
</gene>
<comment type="subunit">
    <text evidence="4">Homotetramer.</text>
</comment>
<dbReference type="HAMAP" id="MF_00595">
    <property type="entry name" value="PEPcase_type1"/>
    <property type="match status" value="1"/>
</dbReference>
<dbReference type="GO" id="GO:0006099">
    <property type="term" value="P:tricarboxylic acid cycle"/>
    <property type="evidence" value="ECO:0007669"/>
    <property type="project" value="InterPro"/>
</dbReference>
<evidence type="ECO:0000256" key="9">
    <source>
        <dbReference type="ARBA" id="ARBA00023300"/>
    </source>
</evidence>
<evidence type="ECO:0000256" key="12">
    <source>
        <dbReference type="PROSITE-ProRule" id="PRU10112"/>
    </source>
</evidence>
<comment type="cofactor">
    <cofactor evidence="1">
        <name>Mg(2+)</name>
        <dbReference type="ChEBI" id="CHEBI:18420"/>
    </cofactor>
</comment>
<dbReference type="PROSITE" id="PS00781">
    <property type="entry name" value="PEPCASE_1"/>
    <property type="match status" value="1"/>
</dbReference>
<dbReference type="Proteomes" id="UP000316621">
    <property type="component" value="Chromosome 2"/>
</dbReference>
<evidence type="ECO:0000256" key="4">
    <source>
        <dbReference type="ARBA" id="ARBA00011881"/>
    </source>
</evidence>
<dbReference type="GO" id="GO:0015977">
    <property type="term" value="P:carbon fixation"/>
    <property type="evidence" value="ECO:0007669"/>
    <property type="project" value="UniProtKB-KW"/>
</dbReference>
<feature type="domain" description="Dienelactone hydrolase" evidence="13">
    <location>
        <begin position="988"/>
        <end position="1193"/>
    </location>
</feature>
<evidence type="ECO:0000256" key="6">
    <source>
        <dbReference type="ARBA" id="ARBA00022490"/>
    </source>
</evidence>
<dbReference type="AlphaFoldDB" id="A0A4Y7IY23"/>
<keyword evidence="15" id="KW-1185">Reference proteome</keyword>
<dbReference type="InterPro" id="IPR021135">
    <property type="entry name" value="PEP_COase"/>
</dbReference>
<dbReference type="Pfam" id="PF00311">
    <property type="entry name" value="PEPcase"/>
    <property type="match status" value="1"/>
</dbReference>
<dbReference type="STRING" id="3469.A0A4Y7IY23"/>
<keyword evidence="6" id="KW-0963">Cytoplasm</keyword>
<organism evidence="14 15">
    <name type="scientific">Papaver somniferum</name>
    <name type="common">Opium poppy</name>
    <dbReference type="NCBI Taxonomy" id="3469"/>
    <lineage>
        <taxon>Eukaryota</taxon>
        <taxon>Viridiplantae</taxon>
        <taxon>Streptophyta</taxon>
        <taxon>Embryophyta</taxon>
        <taxon>Tracheophyta</taxon>
        <taxon>Spermatophyta</taxon>
        <taxon>Magnoliopsida</taxon>
        <taxon>Ranunculales</taxon>
        <taxon>Papaveraceae</taxon>
        <taxon>Papaveroideae</taxon>
        <taxon>Papaver</taxon>
    </lineage>
</organism>
<dbReference type="SUPFAM" id="SSF51621">
    <property type="entry name" value="Phosphoenolpyruvate/pyruvate domain"/>
    <property type="match status" value="1"/>
</dbReference>
<evidence type="ECO:0000256" key="5">
    <source>
        <dbReference type="ARBA" id="ARBA00012305"/>
    </source>
</evidence>
<dbReference type="Gene3D" id="1.20.1440.90">
    <property type="entry name" value="Phosphoenolpyruvate/pyruvate domain"/>
    <property type="match status" value="1"/>
</dbReference>
<dbReference type="EC" id="4.1.1.31" evidence="5"/>
<feature type="active site" evidence="12">
    <location>
        <position position="600"/>
    </location>
</feature>
<proteinExistence type="inferred from homology"/>
<dbReference type="InterPro" id="IPR029058">
    <property type="entry name" value="AB_hydrolase_fold"/>
</dbReference>
<dbReference type="InterPro" id="IPR015813">
    <property type="entry name" value="Pyrv/PenolPyrv_kinase-like_dom"/>
</dbReference>
<evidence type="ECO:0000256" key="11">
    <source>
        <dbReference type="PROSITE-ProRule" id="PRU10111"/>
    </source>
</evidence>
<keyword evidence="8" id="KW-0456">Lyase</keyword>
<dbReference type="Pfam" id="PF01738">
    <property type="entry name" value="DLH"/>
    <property type="match status" value="1"/>
</dbReference>
<evidence type="ECO:0000256" key="1">
    <source>
        <dbReference type="ARBA" id="ARBA00001946"/>
    </source>
</evidence>
<dbReference type="PROSITE" id="PS00393">
    <property type="entry name" value="PEPCASE_2"/>
    <property type="match status" value="1"/>
</dbReference>
<evidence type="ECO:0000256" key="2">
    <source>
        <dbReference type="ARBA" id="ARBA00004496"/>
    </source>
</evidence>
<keyword evidence="7" id="KW-0460">Magnesium</keyword>
<evidence type="ECO:0000313" key="15">
    <source>
        <dbReference type="Proteomes" id="UP000316621"/>
    </source>
</evidence>
<evidence type="ECO:0000259" key="13">
    <source>
        <dbReference type="Pfam" id="PF01738"/>
    </source>
</evidence>
<dbReference type="Gene3D" id="3.40.50.1820">
    <property type="entry name" value="alpha/beta hydrolase"/>
    <property type="match status" value="1"/>
</dbReference>
<protein>
    <recommendedName>
        <fullName evidence="5">phosphoenolpyruvate carboxylase</fullName>
        <ecNumber evidence="5">4.1.1.31</ecNumber>
    </recommendedName>
</protein>